<keyword evidence="2" id="KW-0472">Membrane</keyword>
<gene>
    <name evidence="3" type="ORF">Tcan_01336</name>
</gene>
<comment type="similarity">
    <text evidence="1">Belongs to the PHAF1 family.</text>
</comment>
<feature type="transmembrane region" description="Helical" evidence="2">
    <location>
        <begin position="49"/>
        <end position="69"/>
    </location>
</feature>
<sequence length="125" mass="15072">MVKFALQDPLSRDIIIRLVKHGIRLYFEPNSQLLRLIEVYDLSNISLRYWFVFFLFFCSVLTGFEFVHFQRDERNRFSHKYFVKFHSSFDGSDFSFFCAMELKKGAWLNSLVKSWNCCITLRELD</sequence>
<evidence type="ECO:0000256" key="1">
    <source>
        <dbReference type="ARBA" id="ARBA00024339"/>
    </source>
</evidence>
<name>A0A0B2UKM5_TOXCA</name>
<dbReference type="Pfam" id="PF03676">
    <property type="entry name" value="PHAF1"/>
    <property type="match status" value="1"/>
</dbReference>
<evidence type="ECO:0000256" key="2">
    <source>
        <dbReference type="SAM" id="Phobius"/>
    </source>
</evidence>
<proteinExistence type="inferred from homology"/>
<dbReference type="PANTHER" id="PTHR13465:SF2">
    <property type="entry name" value="PHAGOSOME ASSEMBLY FACTOR 1"/>
    <property type="match status" value="1"/>
</dbReference>
<dbReference type="InterPro" id="IPR039156">
    <property type="entry name" value="PHAF1/BROMI"/>
</dbReference>
<reference evidence="3 4" key="1">
    <citation type="submission" date="2014-11" db="EMBL/GenBank/DDBJ databases">
        <title>Genetic blueprint of the zoonotic pathogen Toxocara canis.</title>
        <authorList>
            <person name="Zhu X.-Q."/>
            <person name="Korhonen P.K."/>
            <person name="Cai H."/>
            <person name="Young N.D."/>
            <person name="Nejsum P."/>
            <person name="von Samson-Himmelstjerna G."/>
            <person name="Boag P.R."/>
            <person name="Tan P."/>
            <person name="Li Q."/>
            <person name="Min J."/>
            <person name="Yang Y."/>
            <person name="Wang X."/>
            <person name="Fang X."/>
            <person name="Hall R.S."/>
            <person name="Hofmann A."/>
            <person name="Sternberg P.W."/>
            <person name="Jex A.R."/>
            <person name="Gasser R.B."/>
        </authorList>
    </citation>
    <scope>NUCLEOTIDE SEQUENCE [LARGE SCALE GENOMIC DNA]</scope>
    <source>
        <strain evidence="3">PN_DK_2014</strain>
    </source>
</reference>
<dbReference type="PANTHER" id="PTHR13465">
    <property type="entry name" value="UPF0183 PROTEIN"/>
    <property type="match status" value="1"/>
</dbReference>
<protein>
    <submittedName>
        <fullName evidence="3">UPF0183 protein C16orf70-like protein</fullName>
    </submittedName>
</protein>
<evidence type="ECO:0000313" key="3">
    <source>
        <dbReference type="EMBL" id="KHN71611.1"/>
    </source>
</evidence>
<dbReference type="InterPro" id="IPR005373">
    <property type="entry name" value="PHAF1"/>
</dbReference>
<organism evidence="3 4">
    <name type="scientific">Toxocara canis</name>
    <name type="common">Canine roundworm</name>
    <dbReference type="NCBI Taxonomy" id="6265"/>
    <lineage>
        <taxon>Eukaryota</taxon>
        <taxon>Metazoa</taxon>
        <taxon>Ecdysozoa</taxon>
        <taxon>Nematoda</taxon>
        <taxon>Chromadorea</taxon>
        <taxon>Rhabditida</taxon>
        <taxon>Spirurina</taxon>
        <taxon>Ascaridomorpha</taxon>
        <taxon>Ascaridoidea</taxon>
        <taxon>Toxocaridae</taxon>
        <taxon>Toxocara</taxon>
    </lineage>
</organism>
<comment type="caution">
    <text evidence="3">The sequence shown here is derived from an EMBL/GenBank/DDBJ whole genome shotgun (WGS) entry which is preliminary data.</text>
</comment>
<keyword evidence="2" id="KW-0812">Transmembrane</keyword>
<keyword evidence="2" id="KW-1133">Transmembrane helix</keyword>
<dbReference type="STRING" id="6265.A0A0B2UKM5"/>
<dbReference type="OrthoDB" id="411211at2759"/>
<dbReference type="EMBL" id="JPKZ01021703">
    <property type="protein sequence ID" value="KHN71611.1"/>
    <property type="molecule type" value="Genomic_DNA"/>
</dbReference>
<evidence type="ECO:0000313" key="4">
    <source>
        <dbReference type="Proteomes" id="UP000031036"/>
    </source>
</evidence>
<keyword evidence="4" id="KW-1185">Reference proteome</keyword>
<dbReference type="AlphaFoldDB" id="A0A0B2UKM5"/>
<accession>A0A0B2UKM5</accession>
<dbReference type="Proteomes" id="UP000031036">
    <property type="component" value="Unassembled WGS sequence"/>
</dbReference>